<sequence length="147" mass="16499">MKCNAQTTCISTIGVATTRCNKCCYTMWHGIPTDIECLLEEDCSPYCLYVEAKVRLLKQDTDHQANADQPHPIRAQLVTYPVNRQAKGSCMCWAEQKSRTVFATCEPNLRDDANVPHTHMDKGVFNPPGNDIMEKDETVMTEDISGV</sequence>
<protein>
    <submittedName>
        <fullName evidence="1">Uncharacterized protein</fullName>
    </submittedName>
</protein>
<reference evidence="1" key="1">
    <citation type="submission" date="2020-08" db="EMBL/GenBank/DDBJ databases">
        <title>Multicomponent nature underlies the extraordinary mechanical properties of spider dragline silk.</title>
        <authorList>
            <person name="Kono N."/>
            <person name="Nakamura H."/>
            <person name="Mori M."/>
            <person name="Yoshida Y."/>
            <person name="Ohtoshi R."/>
            <person name="Malay A.D."/>
            <person name="Moran D.A.P."/>
            <person name="Tomita M."/>
            <person name="Numata K."/>
            <person name="Arakawa K."/>
        </authorList>
    </citation>
    <scope>NUCLEOTIDE SEQUENCE</scope>
</reference>
<gene>
    <name evidence="1" type="ORF">TNCV_3369431</name>
</gene>
<keyword evidence="2" id="KW-1185">Reference proteome</keyword>
<dbReference type="Proteomes" id="UP000887159">
    <property type="component" value="Unassembled WGS sequence"/>
</dbReference>
<accession>A0A8X6UTR8</accession>
<evidence type="ECO:0000313" key="1">
    <source>
        <dbReference type="EMBL" id="GFX87373.1"/>
    </source>
</evidence>
<name>A0A8X6UTR8_TRICX</name>
<proteinExistence type="predicted"/>
<evidence type="ECO:0000313" key="2">
    <source>
        <dbReference type="Proteomes" id="UP000887159"/>
    </source>
</evidence>
<comment type="caution">
    <text evidence="1">The sequence shown here is derived from an EMBL/GenBank/DDBJ whole genome shotgun (WGS) entry which is preliminary data.</text>
</comment>
<dbReference type="EMBL" id="BMAU01021033">
    <property type="protein sequence ID" value="GFX87373.1"/>
    <property type="molecule type" value="Genomic_DNA"/>
</dbReference>
<dbReference type="AlphaFoldDB" id="A0A8X6UTR8"/>
<organism evidence="1 2">
    <name type="scientific">Trichonephila clavipes</name>
    <name type="common">Golden silk orbweaver</name>
    <name type="synonym">Nephila clavipes</name>
    <dbReference type="NCBI Taxonomy" id="2585209"/>
    <lineage>
        <taxon>Eukaryota</taxon>
        <taxon>Metazoa</taxon>
        <taxon>Ecdysozoa</taxon>
        <taxon>Arthropoda</taxon>
        <taxon>Chelicerata</taxon>
        <taxon>Arachnida</taxon>
        <taxon>Araneae</taxon>
        <taxon>Araneomorphae</taxon>
        <taxon>Entelegynae</taxon>
        <taxon>Araneoidea</taxon>
        <taxon>Nephilidae</taxon>
        <taxon>Trichonephila</taxon>
    </lineage>
</organism>